<sequence length="78" mass="8762">MIRMPAGVDIIYRTEFNSNETFVRVLVGDKLRAPIASTMKITQSENATSPTGSSQHHFQGQSIFLVYMLHWCYGLVGL</sequence>
<dbReference type="WBParaSite" id="jg20726">
    <property type="protein sequence ID" value="jg20726"/>
    <property type="gene ID" value="jg20726"/>
</dbReference>
<dbReference type="Proteomes" id="UP000887574">
    <property type="component" value="Unplaced"/>
</dbReference>
<evidence type="ECO:0000313" key="1">
    <source>
        <dbReference type="Proteomes" id="UP000887574"/>
    </source>
</evidence>
<reference evidence="2" key="1">
    <citation type="submission" date="2022-11" db="UniProtKB">
        <authorList>
            <consortium name="WormBaseParasite"/>
        </authorList>
    </citation>
    <scope>IDENTIFICATION</scope>
</reference>
<organism evidence="1 2">
    <name type="scientific">Ditylenchus dipsaci</name>
    <dbReference type="NCBI Taxonomy" id="166011"/>
    <lineage>
        <taxon>Eukaryota</taxon>
        <taxon>Metazoa</taxon>
        <taxon>Ecdysozoa</taxon>
        <taxon>Nematoda</taxon>
        <taxon>Chromadorea</taxon>
        <taxon>Rhabditida</taxon>
        <taxon>Tylenchina</taxon>
        <taxon>Tylenchomorpha</taxon>
        <taxon>Sphaerularioidea</taxon>
        <taxon>Anguinidae</taxon>
        <taxon>Anguininae</taxon>
        <taxon>Ditylenchus</taxon>
    </lineage>
</organism>
<proteinExistence type="predicted"/>
<accession>A0A915DLC2</accession>
<protein>
    <submittedName>
        <fullName evidence="2">Uncharacterized protein</fullName>
    </submittedName>
</protein>
<dbReference type="AlphaFoldDB" id="A0A915DLC2"/>
<evidence type="ECO:0000313" key="2">
    <source>
        <dbReference type="WBParaSite" id="jg20726"/>
    </source>
</evidence>
<name>A0A915DLC2_9BILA</name>
<keyword evidence="1" id="KW-1185">Reference proteome</keyword>